<reference evidence="1" key="1">
    <citation type="submission" date="2022-11" db="EMBL/GenBank/DDBJ databases">
        <authorList>
            <person name="Scott C."/>
            <person name="Bruce N."/>
        </authorList>
    </citation>
    <scope>NUCLEOTIDE SEQUENCE</scope>
</reference>
<gene>
    <name evidence="1" type="ORF">PPNO1_LOCUS7291</name>
</gene>
<organism evidence="1 2">
    <name type="scientific">Parascedosporium putredinis</name>
    <dbReference type="NCBI Taxonomy" id="1442378"/>
    <lineage>
        <taxon>Eukaryota</taxon>
        <taxon>Fungi</taxon>
        <taxon>Dikarya</taxon>
        <taxon>Ascomycota</taxon>
        <taxon>Pezizomycotina</taxon>
        <taxon>Sordariomycetes</taxon>
        <taxon>Hypocreomycetidae</taxon>
        <taxon>Microascales</taxon>
        <taxon>Microascaceae</taxon>
        <taxon>Parascedosporium</taxon>
    </lineage>
</organism>
<sequence>MALYRPVKRIFDEILNLGPRERNSLPFLEGMALAASWNKLVLKVDLALCAGFDGDRLPMAVTVHLTNRIKSVLEGLAVSSKAYNG</sequence>
<comment type="caution">
    <text evidence="1">The sequence shown here is derived from an EMBL/GenBank/DDBJ whole genome shotgun (WGS) entry which is preliminary data.</text>
</comment>
<dbReference type="EMBL" id="CALLCH030000016">
    <property type="protein sequence ID" value="CAI4217688.1"/>
    <property type="molecule type" value="Genomic_DNA"/>
</dbReference>
<accession>A0A9P1H8Z1</accession>
<evidence type="ECO:0000313" key="2">
    <source>
        <dbReference type="Proteomes" id="UP000838763"/>
    </source>
</evidence>
<proteinExistence type="predicted"/>
<keyword evidence="2" id="KW-1185">Reference proteome</keyword>
<dbReference type="AlphaFoldDB" id="A0A9P1H8Z1"/>
<name>A0A9P1H8Z1_9PEZI</name>
<protein>
    <submittedName>
        <fullName evidence="1">Uncharacterized protein</fullName>
    </submittedName>
</protein>
<evidence type="ECO:0000313" key="1">
    <source>
        <dbReference type="EMBL" id="CAI4217688.1"/>
    </source>
</evidence>
<dbReference type="Proteomes" id="UP000838763">
    <property type="component" value="Unassembled WGS sequence"/>
</dbReference>